<evidence type="ECO:0000313" key="1">
    <source>
        <dbReference type="EMBL" id="CAG9948774.1"/>
    </source>
</evidence>
<sequence length="83" mass="9914">MVRHDISGIITYTFATRYPDHTVSTVWGEYPLLSTNAYEENCKEHSMQQFHFHFYSVPDLPEVLVTGREETYLHYFFNKLSYN</sequence>
<evidence type="ECO:0000313" key="2">
    <source>
        <dbReference type="Proteomes" id="UP000836387"/>
    </source>
</evidence>
<dbReference type="EMBL" id="CADEHS020000038">
    <property type="protein sequence ID" value="CAG9948774.1"/>
    <property type="molecule type" value="Genomic_DNA"/>
</dbReference>
<proteinExistence type="predicted"/>
<name>A0ACA9U688_BIOOC</name>
<gene>
    <name evidence="1" type="ORF">CRV2_00018066</name>
</gene>
<reference evidence="1" key="1">
    <citation type="submission" date="2020-04" db="EMBL/GenBank/DDBJ databases">
        <authorList>
            <person name="Broberg M."/>
        </authorList>
    </citation>
    <scope>NUCLEOTIDE SEQUENCE</scope>
</reference>
<reference evidence="1" key="2">
    <citation type="submission" date="2021-10" db="EMBL/GenBank/DDBJ databases">
        <authorList>
            <person name="Piombo E."/>
        </authorList>
    </citation>
    <scope>NUCLEOTIDE SEQUENCE</scope>
</reference>
<dbReference type="Proteomes" id="UP000836387">
    <property type="component" value="Unassembled WGS sequence"/>
</dbReference>
<feature type="non-terminal residue" evidence="1">
    <location>
        <position position="83"/>
    </location>
</feature>
<keyword evidence="2" id="KW-1185">Reference proteome</keyword>
<organism evidence="1 2">
    <name type="scientific">Clonostachys rosea f. rosea IK726</name>
    <dbReference type="NCBI Taxonomy" id="1349383"/>
    <lineage>
        <taxon>Eukaryota</taxon>
        <taxon>Fungi</taxon>
        <taxon>Dikarya</taxon>
        <taxon>Ascomycota</taxon>
        <taxon>Pezizomycotina</taxon>
        <taxon>Sordariomycetes</taxon>
        <taxon>Hypocreomycetidae</taxon>
        <taxon>Hypocreales</taxon>
        <taxon>Bionectriaceae</taxon>
        <taxon>Clonostachys</taxon>
    </lineage>
</organism>
<accession>A0ACA9U688</accession>
<comment type="caution">
    <text evidence="1">The sequence shown here is derived from an EMBL/GenBank/DDBJ whole genome shotgun (WGS) entry which is preliminary data.</text>
</comment>
<protein>
    <submittedName>
        <fullName evidence="1">Uncharacterized protein</fullName>
    </submittedName>
</protein>